<dbReference type="Pfam" id="PF17919">
    <property type="entry name" value="RT_RNaseH_2"/>
    <property type="match status" value="1"/>
</dbReference>
<evidence type="ECO:0000313" key="3">
    <source>
        <dbReference type="Proteomes" id="UP001234989"/>
    </source>
</evidence>
<dbReference type="EMBL" id="CP133615">
    <property type="protein sequence ID" value="WMV25817.1"/>
    <property type="molecule type" value="Genomic_DNA"/>
</dbReference>
<sequence>MSLINWVFKPFLDSFVIVFIDDILIYSKGKKEHASLWMPLVAVLKHSFQKLKDLLTTMSILTLPVKGRYFIIYHDTSHSILGAMLMYEKNVIAYASRKLKIQNRNYLTHDFELAAEVFALKIL</sequence>
<evidence type="ECO:0000313" key="2">
    <source>
        <dbReference type="EMBL" id="WMV25817.1"/>
    </source>
</evidence>
<dbReference type="Gene3D" id="3.30.70.270">
    <property type="match status" value="1"/>
</dbReference>
<reference evidence="2" key="1">
    <citation type="submission" date="2023-08" db="EMBL/GenBank/DDBJ databases">
        <title>A de novo genome assembly of Solanum verrucosum Schlechtendal, a Mexican diploid species geographically isolated from the other diploid A-genome species in potato relatives.</title>
        <authorList>
            <person name="Hosaka K."/>
        </authorList>
    </citation>
    <scope>NUCLEOTIDE SEQUENCE</scope>
    <source>
        <tissue evidence="2">Young leaves</tissue>
    </source>
</reference>
<dbReference type="InterPro" id="IPR043128">
    <property type="entry name" value="Rev_trsase/Diguanyl_cyclase"/>
</dbReference>
<keyword evidence="3" id="KW-1185">Reference proteome</keyword>
<accession>A0AAF0QN97</accession>
<gene>
    <name evidence="2" type="ORF">MTR67_019202</name>
</gene>
<dbReference type="AlphaFoldDB" id="A0AAF0QN97"/>
<dbReference type="InterPro" id="IPR043502">
    <property type="entry name" value="DNA/RNA_pol_sf"/>
</dbReference>
<dbReference type="InterPro" id="IPR053134">
    <property type="entry name" value="RNA-dir_DNA_polymerase"/>
</dbReference>
<evidence type="ECO:0000259" key="1">
    <source>
        <dbReference type="Pfam" id="PF17919"/>
    </source>
</evidence>
<dbReference type="PANTHER" id="PTHR24559">
    <property type="entry name" value="TRANSPOSON TY3-I GAG-POL POLYPROTEIN"/>
    <property type="match status" value="1"/>
</dbReference>
<dbReference type="PANTHER" id="PTHR24559:SF444">
    <property type="entry name" value="REVERSE TRANSCRIPTASE DOMAIN-CONTAINING PROTEIN"/>
    <property type="match status" value="1"/>
</dbReference>
<protein>
    <recommendedName>
        <fullName evidence="1">Reverse transcriptase/retrotransposon-derived protein RNase H-like domain-containing protein</fullName>
    </recommendedName>
</protein>
<proteinExistence type="predicted"/>
<organism evidence="2 3">
    <name type="scientific">Solanum verrucosum</name>
    <dbReference type="NCBI Taxonomy" id="315347"/>
    <lineage>
        <taxon>Eukaryota</taxon>
        <taxon>Viridiplantae</taxon>
        <taxon>Streptophyta</taxon>
        <taxon>Embryophyta</taxon>
        <taxon>Tracheophyta</taxon>
        <taxon>Spermatophyta</taxon>
        <taxon>Magnoliopsida</taxon>
        <taxon>eudicotyledons</taxon>
        <taxon>Gunneridae</taxon>
        <taxon>Pentapetalae</taxon>
        <taxon>asterids</taxon>
        <taxon>lamiids</taxon>
        <taxon>Solanales</taxon>
        <taxon>Solanaceae</taxon>
        <taxon>Solanoideae</taxon>
        <taxon>Solaneae</taxon>
        <taxon>Solanum</taxon>
    </lineage>
</organism>
<dbReference type="Proteomes" id="UP001234989">
    <property type="component" value="Chromosome 4"/>
</dbReference>
<name>A0AAF0QN97_SOLVR</name>
<feature type="domain" description="Reverse transcriptase/retrotransposon-derived protein RNase H-like" evidence="1">
    <location>
        <begin position="45"/>
        <end position="121"/>
    </location>
</feature>
<dbReference type="SUPFAM" id="SSF56672">
    <property type="entry name" value="DNA/RNA polymerases"/>
    <property type="match status" value="1"/>
</dbReference>
<dbReference type="InterPro" id="IPR041577">
    <property type="entry name" value="RT_RNaseH_2"/>
</dbReference>